<gene>
    <name evidence="6" type="ORF">PCL_09475</name>
</gene>
<keyword evidence="4 5" id="KW-0472">Membrane</keyword>
<proteinExistence type="predicted"/>
<dbReference type="EMBL" id="LCWV01000051">
    <property type="protein sequence ID" value="PWI64618.1"/>
    <property type="molecule type" value="Genomic_DNA"/>
</dbReference>
<organism evidence="6 7">
    <name type="scientific">Purpureocillium lilacinum</name>
    <name type="common">Paecilomyces lilacinus</name>
    <dbReference type="NCBI Taxonomy" id="33203"/>
    <lineage>
        <taxon>Eukaryota</taxon>
        <taxon>Fungi</taxon>
        <taxon>Dikarya</taxon>
        <taxon>Ascomycota</taxon>
        <taxon>Pezizomycotina</taxon>
        <taxon>Sordariomycetes</taxon>
        <taxon>Hypocreomycetidae</taxon>
        <taxon>Hypocreales</taxon>
        <taxon>Ophiocordycipitaceae</taxon>
        <taxon>Purpureocillium</taxon>
    </lineage>
</organism>
<dbReference type="GO" id="GO:0005886">
    <property type="term" value="C:plasma membrane"/>
    <property type="evidence" value="ECO:0007669"/>
    <property type="project" value="TreeGrafter"/>
</dbReference>
<feature type="transmembrane region" description="Helical" evidence="5">
    <location>
        <begin position="233"/>
        <end position="251"/>
    </location>
</feature>
<protein>
    <recommendedName>
        <fullName evidence="8">RTA1 like protein</fullName>
    </recommendedName>
</protein>
<dbReference type="InterPro" id="IPR007568">
    <property type="entry name" value="RTA1"/>
</dbReference>
<accession>A0A2U3DQU2</accession>
<evidence type="ECO:0000256" key="4">
    <source>
        <dbReference type="ARBA" id="ARBA00023136"/>
    </source>
</evidence>
<keyword evidence="2 5" id="KW-0812">Transmembrane</keyword>
<evidence type="ECO:0000256" key="5">
    <source>
        <dbReference type="SAM" id="Phobius"/>
    </source>
</evidence>
<evidence type="ECO:0000256" key="2">
    <source>
        <dbReference type="ARBA" id="ARBA00022692"/>
    </source>
</evidence>
<comment type="caution">
    <text evidence="6">The sequence shown here is derived from an EMBL/GenBank/DDBJ whole genome shotgun (WGS) entry which is preliminary data.</text>
</comment>
<comment type="subcellular location">
    <subcellularLocation>
        <location evidence="1">Membrane</location>
        <topology evidence="1">Multi-pass membrane protein</topology>
    </subcellularLocation>
</comment>
<keyword evidence="3 5" id="KW-1133">Transmembrane helix</keyword>
<evidence type="ECO:0000256" key="1">
    <source>
        <dbReference type="ARBA" id="ARBA00004141"/>
    </source>
</evidence>
<feature type="transmembrane region" description="Helical" evidence="5">
    <location>
        <begin position="25"/>
        <end position="46"/>
    </location>
</feature>
<evidence type="ECO:0000313" key="6">
    <source>
        <dbReference type="EMBL" id="PWI64618.1"/>
    </source>
</evidence>
<dbReference type="PANTHER" id="PTHR31465">
    <property type="entry name" value="PROTEIN RTA1-RELATED"/>
    <property type="match status" value="1"/>
</dbReference>
<evidence type="ECO:0000313" key="7">
    <source>
        <dbReference type="Proteomes" id="UP000245956"/>
    </source>
</evidence>
<feature type="transmembrane region" description="Helical" evidence="5">
    <location>
        <begin position="123"/>
        <end position="150"/>
    </location>
</feature>
<evidence type="ECO:0008006" key="8">
    <source>
        <dbReference type="Google" id="ProtNLM"/>
    </source>
</evidence>
<dbReference type="Proteomes" id="UP000245956">
    <property type="component" value="Unassembled WGS sequence"/>
</dbReference>
<evidence type="ECO:0000256" key="3">
    <source>
        <dbReference type="ARBA" id="ARBA00022989"/>
    </source>
</evidence>
<feature type="transmembrane region" description="Helical" evidence="5">
    <location>
        <begin position="53"/>
        <end position="70"/>
    </location>
</feature>
<reference evidence="6 7" key="1">
    <citation type="journal article" date="2016" name="Front. Microbiol.">
        <title>Genome and transcriptome sequences reveal the specific parasitism of the nematophagous Purpureocillium lilacinum 36-1.</title>
        <authorList>
            <person name="Xie J."/>
            <person name="Li S."/>
            <person name="Mo C."/>
            <person name="Xiao X."/>
            <person name="Peng D."/>
            <person name="Wang G."/>
            <person name="Xiao Y."/>
        </authorList>
    </citation>
    <scope>NUCLEOTIDE SEQUENCE [LARGE SCALE GENOMIC DNA]</scope>
    <source>
        <strain evidence="6 7">36-1</strain>
    </source>
</reference>
<name>A0A2U3DQU2_PURLI</name>
<sequence length="277" mass="30963">MNATGLNSTDHIGVLPFTPVYAPNAFFLSIFTILLVVQLILTYFFWRSYGYAIGMLGGLLLELLGYAAKLMLSQDRKNKNGYIMYIIGLTLGPTFLSASLYLGLKTLQQHYNFARFWYIGPKVFAALLILGDFISLAFIGVGGSLAAIYAEDPIGVNLMIAGLATQVLFTTIFGGVLATIFRKTRWKLRHDKTRFFMLGGLVAAICLLIRSIWRVFELSEGFNGPLTSKEGVFIALDSIPMVIMSVLITTLHPRLWFHENQHSISRVKDGFWIVCRV</sequence>
<dbReference type="PANTHER" id="PTHR31465:SF9">
    <property type="entry name" value="SPHINGOID LONG-CHAIN BASE TRANSPORTER RSB1"/>
    <property type="match status" value="1"/>
</dbReference>
<feature type="transmembrane region" description="Helical" evidence="5">
    <location>
        <begin position="193"/>
        <end position="213"/>
    </location>
</feature>
<dbReference type="GO" id="GO:0000324">
    <property type="term" value="C:fungal-type vacuole"/>
    <property type="evidence" value="ECO:0007669"/>
    <property type="project" value="TreeGrafter"/>
</dbReference>
<dbReference type="Pfam" id="PF04479">
    <property type="entry name" value="RTA1"/>
    <property type="match status" value="1"/>
</dbReference>
<feature type="transmembrane region" description="Helical" evidence="5">
    <location>
        <begin position="156"/>
        <end position="181"/>
    </location>
</feature>
<dbReference type="AlphaFoldDB" id="A0A2U3DQU2"/>
<feature type="transmembrane region" description="Helical" evidence="5">
    <location>
        <begin position="82"/>
        <end position="102"/>
    </location>
</feature>